<gene>
    <name evidence="2" type="ORF">OS493_008492</name>
</gene>
<organism evidence="2 3">
    <name type="scientific">Desmophyllum pertusum</name>
    <dbReference type="NCBI Taxonomy" id="174260"/>
    <lineage>
        <taxon>Eukaryota</taxon>
        <taxon>Metazoa</taxon>
        <taxon>Cnidaria</taxon>
        <taxon>Anthozoa</taxon>
        <taxon>Hexacorallia</taxon>
        <taxon>Scleractinia</taxon>
        <taxon>Caryophylliina</taxon>
        <taxon>Caryophylliidae</taxon>
        <taxon>Desmophyllum</taxon>
    </lineage>
</organism>
<keyword evidence="3" id="KW-1185">Reference proteome</keyword>
<dbReference type="AlphaFoldDB" id="A0A9X0D673"/>
<name>A0A9X0D673_9CNID</name>
<evidence type="ECO:0000313" key="3">
    <source>
        <dbReference type="Proteomes" id="UP001163046"/>
    </source>
</evidence>
<evidence type="ECO:0000313" key="2">
    <source>
        <dbReference type="EMBL" id="KAJ7386369.1"/>
    </source>
</evidence>
<proteinExistence type="predicted"/>
<protein>
    <submittedName>
        <fullName evidence="2">Uncharacterized protein</fullName>
    </submittedName>
</protein>
<dbReference type="OrthoDB" id="5988365at2759"/>
<comment type="caution">
    <text evidence="2">The sequence shown here is derived from an EMBL/GenBank/DDBJ whole genome shotgun (WGS) entry which is preliminary data.</text>
</comment>
<feature type="compositionally biased region" description="Polar residues" evidence="1">
    <location>
        <begin position="122"/>
        <end position="132"/>
    </location>
</feature>
<dbReference type="EMBL" id="MU825876">
    <property type="protein sequence ID" value="KAJ7386369.1"/>
    <property type="molecule type" value="Genomic_DNA"/>
</dbReference>
<accession>A0A9X0D673</accession>
<evidence type="ECO:0000256" key="1">
    <source>
        <dbReference type="SAM" id="MobiDB-lite"/>
    </source>
</evidence>
<sequence>MNSAVIHPGDNVTIRLTLDAEDLCNNNNEPQKTINQQSCRTIEEGLRPNLEKQEDLKKANMTIPARKPPFVTRRTSSLLGLNIEGLLIVPELEWRLRRNSYGGPEAAQDGKKETEVDPSDGMLTTSLCTTEL</sequence>
<reference evidence="2" key="1">
    <citation type="submission" date="2023-01" db="EMBL/GenBank/DDBJ databases">
        <title>Genome assembly of the deep-sea coral Lophelia pertusa.</title>
        <authorList>
            <person name="Herrera S."/>
            <person name="Cordes E."/>
        </authorList>
    </citation>
    <scope>NUCLEOTIDE SEQUENCE</scope>
    <source>
        <strain evidence="2">USNM1676648</strain>
        <tissue evidence="2">Polyp</tissue>
    </source>
</reference>
<feature type="region of interest" description="Disordered" evidence="1">
    <location>
        <begin position="101"/>
        <end position="132"/>
    </location>
</feature>
<dbReference type="Proteomes" id="UP001163046">
    <property type="component" value="Unassembled WGS sequence"/>
</dbReference>